<accession>A0A7U3UN15</accession>
<keyword evidence="5" id="KW-1185">Reference proteome</keyword>
<dbReference type="InterPro" id="IPR001932">
    <property type="entry name" value="PPM-type_phosphatase-like_dom"/>
</dbReference>
<organism evidence="4 5">
    <name type="scientific">Actinacidiphila reveromycinica</name>
    <dbReference type="NCBI Taxonomy" id="659352"/>
    <lineage>
        <taxon>Bacteria</taxon>
        <taxon>Bacillati</taxon>
        <taxon>Actinomycetota</taxon>
        <taxon>Actinomycetes</taxon>
        <taxon>Kitasatosporales</taxon>
        <taxon>Streptomycetaceae</taxon>
        <taxon>Actinacidiphila</taxon>
    </lineage>
</organism>
<evidence type="ECO:0000313" key="4">
    <source>
        <dbReference type="EMBL" id="BBA95566.1"/>
    </source>
</evidence>
<keyword evidence="1" id="KW-0378">Hydrolase</keyword>
<dbReference type="RefSeq" id="WP_237404508.1">
    <property type="nucleotide sequence ID" value="NZ_AP018365.1"/>
</dbReference>
<dbReference type="AlphaFoldDB" id="A0A7U3UN15"/>
<evidence type="ECO:0000313" key="5">
    <source>
        <dbReference type="Proteomes" id="UP000595703"/>
    </source>
</evidence>
<dbReference type="KEGG" id="arev:RVR_472"/>
<dbReference type="InterPro" id="IPR052016">
    <property type="entry name" value="Bact_Sigma-Reg"/>
</dbReference>
<sequence length="445" mass="47690">MSTDARTRVLGELITASHLMTLEQVPRTVSAYAARAGWPGVLIYVSDLQQDQLYLLTGPGGASDDSDDSGDSGGEAEGAPAELAVEGTVAGRAFQIGEVLPASASSTGQWWIPLLDGSERLGVLRVGLPGAAVEADADVGALAGLVALLLVSKRGTSDSYGRLVRRRRMEVAAEMEWRLMPPRTFAADRVLISAIMEPAYEISGDAFDYAVSGDTVHLSVFDAMGHDTAAGLTANLAVATCRKYRRQGADLGQTADRIEQTLTEQFGTSRYTTGILAELSMATGTLSWTSRGHHPPVVIRGRRTIVPLACPPAGPMGTGLGLPTTICHDRLEPGDRLLFFTDGITEARNDRGEEFGLDRLTDFLIRHHADDLSVPETLRRLVRHHLDYHDGRLRDDATVMLVEWHGPTPYSPSALQERVGLPPSITPDDPLATAWSTPPPTPAGS</sequence>
<reference evidence="4 5" key="4">
    <citation type="journal article" date="2020" name="Sci. Rep.">
        <title>beta-carboline chemical signals induce reveromycin production through a LuxR family regulator in Streptomyces sp. SN-593.</title>
        <authorList>
            <person name="Panthee S."/>
            <person name="Kito N."/>
            <person name="Hayashi T."/>
            <person name="Shimizu T."/>
            <person name="Ishikawa J."/>
            <person name="Hamamoto H."/>
            <person name="Osada H."/>
            <person name="Takahashi S."/>
        </authorList>
    </citation>
    <scope>NUCLEOTIDE SEQUENCE [LARGE SCALE GENOMIC DNA]</scope>
    <source>
        <strain evidence="4 5">SN-593</strain>
    </source>
</reference>
<dbReference type="Pfam" id="PF07228">
    <property type="entry name" value="SpoIIE"/>
    <property type="match status" value="1"/>
</dbReference>
<dbReference type="SMART" id="SM00331">
    <property type="entry name" value="PP2C_SIG"/>
    <property type="match status" value="1"/>
</dbReference>
<evidence type="ECO:0000259" key="3">
    <source>
        <dbReference type="SMART" id="SM00331"/>
    </source>
</evidence>
<name>A0A7U3UN15_9ACTN</name>
<evidence type="ECO:0000256" key="1">
    <source>
        <dbReference type="ARBA" id="ARBA00022801"/>
    </source>
</evidence>
<feature type="region of interest" description="Disordered" evidence="2">
    <location>
        <begin position="56"/>
        <end position="79"/>
    </location>
</feature>
<protein>
    <submittedName>
        <fullName evidence="4">Putative serine phosphatase</fullName>
    </submittedName>
</protein>
<dbReference type="GO" id="GO:0016791">
    <property type="term" value="F:phosphatase activity"/>
    <property type="evidence" value="ECO:0007669"/>
    <property type="project" value="TreeGrafter"/>
</dbReference>
<reference evidence="4 5" key="2">
    <citation type="journal article" date="2011" name="J. Antibiot.">
        <title>Furaquinocins I and J: novel polyketide isoprenoid hybrid compounds from Streptomyces reveromyceticus SN-593.</title>
        <authorList>
            <person name="Panthee S."/>
            <person name="Takahashi S."/>
            <person name="Takagi H."/>
            <person name="Nogawa T."/>
            <person name="Oowada E."/>
            <person name="Uramoto M."/>
            <person name="Osada H."/>
        </authorList>
    </citation>
    <scope>NUCLEOTIDE SEQUENCE [LARGE SCALE GENOMIC DNA]</scope>
    <source>
        <strain evidence="4 5">SN-593</strain>
    </source>
</reference>
<dbReference type="PANTHER" id="PTHR43156">
    <property type="entry name" value="STAGE II SPORULATION PROTEIN E-RELATED"/>
    <property type="match status" value="1"/>
</dbReference>
<dbReference type="EMBL" id="AP018365">
    <property type="protein sequence ID" value="BBA95566.1"/>
    <property type="molecule type" value="Genomic_DNA"/>
</dbReference>
<dbReference type="PANTHER" id="PTHR43156:SF2">
    <property type="entry name" value="STAGE II SPORULATION PROTEIN E"/>
    <property type="match status" value="1"/>
</dbReference>
<reference evidence="4 5" key="3">
    <citation type="journal article" date="2011" name="Nat. Chem. Biol.">
        <title>Reveromycin A biosynthesis uses RevG and RevJ for stereospecific spiroacetal formation.</title>
        <authorList>
            <person name="Takahashi S."/>
            <person name="Toyoda A."/>
            <person name="Sekiyama Y."/>
            <person name="Takagi H."/>
            <person name="Nogawa T."/>
            <person name="Uramoto M."/>
            <person name="Suzuki R."/>
            <person name="Koshino H."/>
            <person name="Kumano T."/>
            <person name="Panthee S."/>
            <person name="Dairi T."/>
            <person name="Ishikawa J."/>
            <person name="Ikeda H."/>
            <person name="Sakaki Y."/>
            <person name="Osada H."/>
        </authorList>
    </citation>
    <scope>NUCLEOTIDE SEQUENCE [LARGE SCALE GENOMIC DNA]</scope>
    <source>
        <strain evidence="4 5">SN-593</strain>
    </source>
</reference>
<dbReference type="SUPFAM" id="SSF81606">
    <property type="entry name" value="PP2C-like"/>
    <property type="match status" value="1"/>
</dbReference>
<feature type="region of interest" description="Disordered" evidence="2">
    <location>
        <begin position="411"/>
        <end position="445"/>
    </location>
</feature>
<proteinExistence type="predicted"/>
<feature type="domain" description="PPM-type phosphatase" evidence="3">
    <location>
        <begin position="187"/>
        <end position="404"/>
    </location>
</feature>
<dbReference type="Proteomes" id="UP000595703">
    <property type="component" value="Chromosome"/>
</dbReference>
<reference evidence="4 5" key="1">
    <citation type="journal article" date="2010" name="J. Bacteriol.">
        <title>Biochemical characterization of a novel indole prenyltransferase from Streptomyces sp. SN-593.</title>
        <authorList>
            <person name="Takahashi S."/>
            <person name="Takagi H."/>
            <person name="Toyoda A."/>
            <person name="Uramoto M."/>
            <person name="Nogawa T."/>
            <person name="Ueki M."/>
            <person name="Sakaki Y."/>
            <person name="Osada H."/>
        </authorList>
    </citation>
    <scope>NUCLEOTIDE SEQUENCE [LARGE SCALE GENOMIC DNA]</scope>
    <source>
        <strain evidence="4 5">SN-593</strain>
    </source>
</reference>
<dbReference type="Gene3D" id="3.60.40.10">
    <property type="entry name" value="PPM-type phosphatase domain"/>
    <property type="match status" value="1"/>
</dbReference>
<dbReference type="InterPro" id="IPR036457">
    <property type="entry name" value="PPM-type-like_dom_sf"/>
</dbReference>
<gene>
    <name evidence="4" type="ORF">RVR_472</name>
</gene>
<evidence type="ECO:0000256" key="2">
    <source>
        <dbReference type="SAM" id="MobiDB-lite"/>
    </source>
</evidence>